<accession>A0A7J7FQN9</accession>
<evidence type="ECO:0000313" key="2">
    <source>
        <dbReference type="Proteomes" id="UP000593564"/>
    </source>
</evidence>
<gene>
    <name evidence="1" type="ORF">HYC85_031180</name>
</gene>
<dbReference type="Proteomes" id="UP000593564">
    <property type="component" value="Unassembled WGS sequence"/>
</dbReference>
<protein>
    <submittedName>
        <fullName evidence="1">Uncharacterized protein</fullName>
    </submittedName>
</protein>
<dbReference type="PANTHER" id="PTHR24177">
    <property type="entry name" value="CASKIN"/>
    <property type="match status" value="1"/>
</dbReference>
<sequence>MTQEEDLDPKTSNQGAKLQLATAILKEHPSGTLNTLATRNSTFPSGTQLVFNFVLIAVPYIKHVYVIKLKHAQVLELLDCISQHISALNHSQIKDIELFQAIFNAIKHGNVEFVKGILTAYPDIVWIVDKDMHNIFLYAVLQRQEKIFNLLHKMEPKKTL</sequence>
<keyword evidence="2" id="KW-1185">Reference proteome</keyword>
<reference evidence="2" key="1">
    <citation type="journal article" date="2020" name="Nat. Commun.">
        <title>Genome assembly of wild tea tree DASZ reveals pedigree and selection history of tea varieties.</title>
        <authorList>
            <person name="Zhang W."/>
            <person name="Zhang Y."/>
            <person name="Qiu H."/>
            <person name="Guo Y."/>
            <person name="Wan H."/>
            <person name="Zhang X."/>
            <person name="Scossa F."/>
            <person name="Alseekh S."/>
            <person name="Zhang Q."/>
            <person name="Wang P."/>
            <person name="Xu L."/>
            <person name="Schmidt M.H."/>
            <person name="Jia X."/>
            <person name="Li D."/>
            <person name="Zhu A."/>
            <person name="Guo F."/>
            <person name="Chen W."/>
            <person name="Ni D."/>
            <person name="Usadel B."/>
            <person name="Fernie A.R."/>
            <person name="Wen W."/>
        </authorList>
    </citation>
    <scope>NUCLEOTIDE SEQUENCE [LARGE SCALE GENOMIC DNA]</scope>
    <source>
        <strain evidence="2">cv. G240</strain>
    </source>
</reference>
<comment type="caution">
    <text evidence="1">The sequence shown here is derived from an EMBL/GenBank/DDBJ whole genome shotgun (WGS) entry which is preliminary data.</text>
</comment>
<dbReference type="PANTHER" id="PTHR24177:SF329">
    <property type="entry name" value="ANKYRIN REPEAT PROTEIN"/>
    <property type="match status" value="1"/>
</dbReference>
<dbReference type="AlphaFoldDB" id="A0A7J7FQN9"/>
<dbReference type="EMBL" id="JACBKZ010000015">
    <property type="protein sequence ID" value="KAF5930307.1"/>
    <property type="molecule type" value="Genomic_DNA"/>
</dbReference>
<evidence type="ECO:0000313" key="1">
    <source>
        <dbReference type="EMBL" id="KAF5930307.1"/>
    </source>
</evidence>
<organism evidence="1 2">
    <name type="scientific">Camellia sinensis</name>
    <name type="common">Tea plant</name>
    <name type="synonym">Thea sinensis</name>
    <dbReference type="NCBI Taxonomy" id="4442"/>
    <lineage>
        <taxon>Eukaryota</taxon>
        <taxon>Viridiplantae</taxon>
        <taxon>Streptophyta</taxon>
        <taxon>Embryophyta</taxon>
        <taxon>Tracheophyta</taxon>
        <taxon>Spermatophyta</taxon>
        <taxon>Magnoliopsida</taxon>
        <taxon>eudicotyledons</taxon>
        <taxon>Gunneridae</taxon>
        <taxon>Pentapetalae</taxon>
        <taxon>asterids</taxon>
        <taxon>Ericales</taxon>
        <taxon>Theaceae</taxon>
        <taxon>Camellia</taxon>
    </lineage>
</organism>
<proteinExistence type="predicted"/>
<name>A0A7J7FQN9_CAMSI</name>
<reference evidence="1 2" key="2">
    <citation type="submission" date="2020-07" db="EMBL/GenBank/DDBJ databases">
        <title>Genome assembly of wild tea tree DASZ reveals pedigree and selection history of tea varieties.</title>
        <authorList>
            <person name="Zhang W."/>
        </authorList>
    </citation>
    <scope>NUCLEOTIDE SEQUENCE [LARGE SCALE GENOMIC DNA]</scope>
    <source>
        <strain evidence="2">cv. G240</strain>
        <tissue evidence="1">Leaf</tissue>
    </source>
</reference>
<dbReference type="GO" id="GO:0016020">
    <property type="term" value="C:membrane"/>
    <property type="evidence" value="ECO:0007669"/>
    <property type="project" value="TreeGrafter"/>
</dbReference>